<keyword evidence="5" id="KW-1133">Transmembrane helix</keyword>
<dbReference type="GO" id="GO:0016052">
    <property type="term" value="P:carbohydrate catabolic process"/>
    <property type="evidence" value="ECO:0007669"/>
    <property type="project" value="TreeGrafter"/>
</dbReference>
<name>A0A1Q5P974_9BACT</name>
<keyword evidence="5" id="KW-0472">Membrane</keyword>
<dbReference type="PROSITE" id="PS51904">
    <property type="entry name" value="GLYCOSYL_HYDROL_F25_2"/>
    <property type="match status" value="1"/>
</dbReference>
<dbReference type="PANTHER" id="PTHR34135">
    <property type="entry name" value="LYSOZYME"/>
    <property type="match status" value="1"/>
</dbReference>
<comment type="caution">
    <text evidence="6">The sequence shown here is derived from an EMBL/GenBank/DDBJ whole genome shotgun (WGS) entry which is preliminary data.</text>
</comment>
<gene>
    <name evidence="6" type="ORF">A3841_06495</name>
</gene>
<dbReference type="Proteomes" id="UP000186551">
    <property type="component" value="Unassembled WGS sequence"/>
</dbReference>
<dbReference type="Pfam" id="PF01183">
    <property type="entry name" value="Glyco_hydro_25"/>
    <property type="match status" value="1"/>
</dbReference>
<evidence type="ECO:0000256" key="3">
    <source>
        <dbReference type="ARBA" id="ARBA00023295"/>
    </source>
</evidence>
<dbReference type="InterPro" id="IPR002053">
    <property type="entry name" value="Glyco_hydro_25"/>
</dbReference>
<feature type="compositionally biased region" description="Basic residues" evidence="4">
    <location>
        <begin position="19"/>
        <end position="33"/>
    </location>
</feature>
<dbReference type="PANTHER" id="PTHR34135:SF2">
    <property type="entry name" value="LYSOZYME"/>
    <property type="match status" value="1"/>
</dbReference>
<organism evidence="6 7">
    <name type="scientific">Pontibacter flavimaris</name>
    <dbReference type="NCBI Taxonomy" id="1797110"/>
    <lineage>
        <taxon>Bacteria</taxon>
        <taxon>Pseudomonadati</taxon>
        <taxon>Bacteroidota</taxon>
        <taxon>Cytophagia</taxon>
        <taxon>Cytophagales</taxon>
        <taxon>Hymenobacteraceae</taxon>
        <taxon>Pontibacter</taxon>
    </lineage>
</organism>
<evidence type="ECO:0000256" key="5">
    <source>
        <dbReference type="SAM" id="Phobius"/>
    </source>
</evidence>
<proteinExistence type="inferred from homology"/>
<dbReference type="SUPFAM" id="SSF51445">
    <property type="entry name" value="(Trans)glycosidases"/>
    <property type="match status" value="1"/>
</dbReference>
<evidence type="ECO:0000256" key="2">
    <source>
        <dbReference type="ARBA" id="ARBA00022801"/>
    </source>
</evidence>
<keyword evidence="5" id="KW-0812">Transmembrane</keyword>
<keyword evidence="3" id="KW-0326">Glycosidase</keyword>
<dbReference type="GO" id="GO:0009253">
    <property type="term" value="P:peptidoglycan catabolic process"/>
    <property type="evidence" value="ECO:0007669"/>
    <property type="project" value="InterPro"/>
</dbReference>
<keyword evidence="7" id="KW-1185">Reference proteome</keyword>
<dbReference type="STRING" id="1797110.A3841_06495"/>
<dbReference type="GO" id="GO:0003796">
    <property type="term" value="F:lysozyme activity"/>
    <property type="evidence" value="ECO:0007669"/>
    <property type="project" value="InterPro"/>
</dbReference>
<sequence length="273" mass="31114">MATTTKPPLPKKAAAVKAPAKRVARPRQPRKKQASQPPRRFWIGVAVLLGIALLVFYVEYFVVKPKPVWPEGHTIYGVDVSHYQKEIAWPKVRESEITFAFVKATEGVSLKDRKFKENWEGAAGAGIIRGAYHFYLPYLDPEKQAKHFTATVQLQSGDLPPVLDVEVRGRKPIAQLRKDLKVWLDYVENAYGSKPIIYTGYHFYKDYLAGHFDSYPLWIAHYEVPRLSIDKTNTRKLSFWQHTDNGFIGGIDASVDCNVFYGSMRDLKSLCIP</sequence>
<accession>A0A1Q5P974</accession>
<dbReference type="GO" id="GO:0016998">
    <property type="term" value="P:cell wall macromolecule catabolic process"/>
    <property type="evidence" value="ECO:0007669"/>
    <property type="project" value="InterPro"/>
</dbReference>
<reference evidence="6 7" key="1">
    <citation type="submission" date="2016-03" db="EMBL/GenBank/DDBJ databases">
        <title>Genome sequence of Pontibacter sp. nov., of the family cytophagaceae, isolated from marine sediment of the Yellow Sea, China.</title>
        <authorList>
            <person name="Zhang G."/>
            <person name="Zhang R."/>
        </authorList>
    </citation>
    <scope>NUCLEOTIDE SEQUENCE [LARGE SCALE GENOMIC DNA]</scope>
    <source>
        <strain evidence="6 7">S10-8</strain>
    </source>
</reference>
<feature type="region of interest" description="Disordered" evidence="4">
    <location>
        <begin position="1"/>
        <end position="35"/>
    </location>
</feature>
<dbReference type="AlphaFoldDB" id="A0A1Q5P974"/>
<protein>
    <submittedName>
        <fullName evidence="6">Hydrolase</fullName>
    </submittedName>
</protein>
<keyword evidence="2 6" id="KW-0378">Hydrolase</keyword>
<dbReference type="SMART" id="SM00641">
    <property type="entry name" value="Glyco_25"/>
    <property type="match status" value="1"/>
</dbReference>
<comment type="similarity">
    <text evidence="1">Belongs to the glycosyl hydrolase 25 family.</text>
</comment>
<evidence type="ECO:0000313" key="7">
    <source>
        <dbReference type="Proteomes" id="UP000186551"/>
    </source>
</evidence>
<evidence type="ECO:0000313" key="6">
    <source>
        <dbReference type="EMBL" id="OKL38777.1"/>
    </source>
</evidence>
<feature type="transmembrane region" description="Helical" evidence="5">
    <location>
        <begin position="41"/>
        <end position="63"/>
    </location>
</feature>
<evidence type="ECO:0000256" key="4">
    <source>
        <dbReference type="SAM" id="MobiDB-lite"/>
    </source>
</evidence>
<dbReference type="EMBL" id="LVWA01000012">
    <property type="protein sequence ID" value="OKL38777.1"/>
    <property type="molecule type" value="Genomic_DNA"/>
</dbReference>
<dbReference type="InterPro" id="IPR018077">
    <property type="entry name" value="Glyco_hydro_fam25_subgr"/>
</dbReference>
<dbReference type="InterPro" id="IPR017853">
    <property type="entry name" value="GH"/>
</dbReference>
<dbReference type="OrthoDB" id="9798192at2"/>
<dbReference type="Gene3D" id="3.20.20.80">
    <property type="entry name" value="Glycosidases"/>
    <property type="match status" value="1"/>
</dbReference>
<evidence type="ECO:0000256" key="1">
    <source>
        <dbReference type="ARBA" id="ARBA00010646"/>
    </source>
</evidence>